<keyword evidence="1" id="KW-0805">Transcription regulation</keyword>
<dbReference type="EMBL" id="QJVJ01000006">
    <property type="protein sequence ID" value="PYI53772.1"/>
    <property type="molecule type" value="Genomic_DNA"/>
</dbReference>
<evidence type="ECO:0000313" key="7">
    <source>
        <dbReference type="Proteomes" id="UP000247476"/>
    </source>
</evidence>
<keyword evidence="4" id="KW-0472">Membrane</keyword>
<feature type="transmembrane region" description="Helical" evidence="4">
    <location>
        <begin position="316"/>
        <end position="336"/>
    </location>
</feature>
<gene>
    <name evidence="6" type="ORF">DLM86_14510</name>
</gene>
<feature type="transmembrane region" description="Helical" evidence="4">
    <location>
        <begin position="39"/>
        <end position="61"/>
    </location>
</feature>
<dbReference type="AlphaFoldDB" id="A0A2V5K4W9"/>
<feature type="domain" description="HTH araC/xylS-type" evidence="5">
    <location>
        <begin position="673"/>
        <end position="771"/>
    </location>
</feature>
<dbReference type="GO" id="GO:0003700">
    <property type="term" value="F:DNA-binding transcription factor activity"/>
    <property type="evidence" value="ECO:0007669"/>
    <property type="project" value="InterPro"/>
</dbReference>
<dbReference type="InterPro" id="IPR009057">
    <property type="entry name" value="Homeodomain-like_sf"/>
</dbReference>
<organism evidence="6 7">
    <name type="scientific">Paenibacillus flagellatus</name>
    <dbReference type="NCBI Taxonomy" id="2211139"/>
    <lineage>
        <taxon>Bacteria</taxon>
        <taxon>Bacillati</taxon>
        <taxon>Bacillota</taxon>
        <taxon>Bacilli</taxon>
        <taxon>Bacillales</taxon>
        <taxon>Paenibacillaceae</taxon>
        <taxon>Paenibacillus</taxon>
    </lineage>
</organism>
<dbReference type="SMART" id="SM00342">
    <property type="entry name" value="HTH_ARAC"/>
    <property type="match status" value="1"/>
</dbReference>
<dbReference type="OrthoDB" id="2647723at2"/>
<dbReference type="InterPro" id="IPR020449">
    <property type="entry name" value="Tscrpt_reg_AraC-type_HTH"/>
</dbReference>
<dbReference type="GO" id="GO:0043565">
    <property type="term" value="F:sequence-specific DNA binding"/>
    <property type="evidence" value="ECO:0007669"/>
    <property type="project" value="InterPro"/>
</dbReference>
<evidence type="ECO:0000256" key="1">
    <source>
        <dbReference type="ARBA" id="ARBA00023015"/>
    </source>
</evidence>
<dbReference type="PANTHER" id="PTHR43280">
    <property type="entry name" value="ARAC-FAMILY TRANSCRIPTIONAL REGULATOR"/>
    <property type="match status" value="1"/>
</dbReference>
<proteinExistence type="predicted"/>
<sequence length="781" mass="88457">MPHKLATRLARPSEARDGTWAAELWRAVRHGKSSLFAKLLGGFLAVVALLASFNSLSFAFFTSNVHEATIRHNQLTLRHTVNSYENHFRYVQSEAVRLYFDERVDSLRRTADNSNYAQVLELTGAIKTLVANELLQMDNLVVYFKKNDFAIDRDGSDKADTLFAKSYRSQAYDAAFWQRQFDGKEALAVYPASEFVKGNAGTEKLVRGTFLPVVMRNRIAPDTVVAAFLDAGKLYGAYRYFDSDLFYIWDERNGIVFHNVRDPSVQLPTAFEEGASFVKKGDYYYFYGKGETTGLTYVSVVPNDKVAAQVSRLQTVLVVLLVAAVAASAAFSLFVAMRLHSPLRAIVSSMQSSVPVRPIRSGVSEFKLIRARLNDLLEQSRHTDADLRRKNDLLRRFGYLSKLKSIEGNMKEYADVRARVDSANPNYMIVYHLAFTPEFQRSGGTGRKRAAAAIKQYIELHTETFSRESITLQIEKDYVLSLVFDDPPAQTMLEALNRLKPIFDRDKDACIVTIAVHPQWKQPADFTEAYEKTRSMVRQRLPKDETQLVTEYRPDSYAVFFSGSLEKEFMSHLQAGNANHLIDVAGRMLDAMEAKGASAHQFSQIAKELAGKVTRSLIEKHIDIPPDFELQAVHGHIDGCLTHAHYRAFMNEFARRAAELVAERQAEQDGVVGAVKQLIANHYGEDLSLEFIADRLNMSKGYLSNYFKEKTGVNFVLYVNEYRIGKAIDLLRNTNARIRDVALLVGYENVNSFIRMFKRMTGYTPREYRKNLNCGSVEPND</sequence>
<keyword evidence="4" id="KW-1133">Transmembrane helix</keyword>
<accession>A0A2V5K4W9</accession>
<evidence type="ECO:0000256" key="4">
    <source>
        <dbReference type="SAM" id="Phobius"/>
    </source>
</evidence>
<dbReference type="Gene3D" id="1.10.10.60">
    <property type="entry name" value="Homeodomain-like"/>
    <property type="match status" value="2"/>
</dbReference>
<evidence type="ECO:0000256" key="3">
    <source>
        <dbReference type="ARBA" id="ARBA00023163"/>
    </source>
</evidence>
<name>A0A2V5K4W9_9BACL</name>
<comment type="caution">
    <text evidence="6">The sequence shown here is derived from an EMBL/GenBank/DDBJ whole genome shotgun (WGS) entry which is preliminary data.</text>
</comment>
<dbReference type="Pfam" id="PF12833">
    <property type="entry name" value="HTH_18"/>
    <property type="match status" value="1"/>
</dbReference>
<dbReference type="Proteomes" id="UP000247476">
    <property type="component" value="Unassembled WGS sequence"/>
</dbReference>
<dbReference type="InterPro" id="IPR018060">
    <property type="entry name" value="HTH_AraC"/>
</dbReference>
<reference evidence="6 7" key="1">
    <citation type="submission" date="2018-05" db="EMBL/GenBank/DDBJ databases">
        <title>Paenibacillus flagellatus sp. nov., isolated from selenium mineral soil.</title>
        <authorList>
            <person name="Dai X."/>
        </authorList>
    </citation>
    <scope>NUCLEOTIDE SEQUENCE [LARGE SCALE GENOMIC DNA]</scope>
    <source>
        <strain evidence="6 7">DXL2</strain>
    </source>
</reference>
<dbReference type="PROSITE" id="PS00041">
    <property type="entry name" value="HTH_ARAC_FAMILY_1"/>
    <property type="match status" value="1"/>
</dbReference>
<evidence type="ECO:0000313" key="6">
    <source>
        <dbReference type="EMBL" id="PYI53772.1"/>
    </source>
</evidence>
<dbReference type="PROSITE" id="PS01124">
    <property type="entry name" value="HTH_ARAC_FAMILY_2"/>
    <property type="match status" value="1"/>
</dbReference>
<dbReference type="InterPro" id="IPR018062">
    <property type="entry name" value="HTH_AraC-typ_CS"/>
</dbReference>
<dbReference type="PANTHER" id="PTHR43280:SF2">
    <property type="entry name" value="HTH-TYPE TRANSCRIPTIONAL REGULATOR EXSA"/>
    <property type="match status" value="1"/>
</dbReference>
<evidence type="ECO:0000256" key="2">
    <source>
        <dbReference type="ARBA" id="ARBA00023125"/>
    </source>
</evidence>
<protein>
    <recommendedName>
        <fullName evidence="5">HTH araC/xylS-type domain-containing protein</fullName>
    </recommendedName>
</protein>
<keyword evidence="3" id="KW-0804">Transcription</keyword>
<dbReference type="RefSeq" id="WP_110840761.1">
    <property type="nucleotide sequence ID" value="NZ_QJVJ01000006.1"/>
</dbReference>
<dbReference type="PRINTS" id="PR00032">
    <property type="entry name" value="HTHARAC"/>
</dbReference>
<evidence type="ECO:0000259" key="5">
    <source>
        <dbReference type="PROSITE" id="PS01124"/>
    </source>
</evidence>
<dbReference type="SUPFAM" id="SSF46689">
    <property type="entry name" value="Homeodomain-like"/>
    <property type="match status" value="2"/>
</dbReference>
<keyword evidence="7" id="KW-1185">Reference proteome</keyword>
<keyword evidence="2" id="KW-0238">DNA-binding</keyword>
<keyword evidence="4" id="KW-0812">Transmembrane</keyword>